<dbReference type="RefSeq" id="WP_193317707.1">
    <property type="nucleotide sequence ID" value="NZ_WFLI01000100.1"/>
</dbReference>
<comment type="caution">
    <text evidence="2">The sequence shown here is derived from an EMBL/GenBank/DDBJ whole genome shotgun (WGS) entry which is preliminary data.</text>
</comment>
<keyword evidence="3" id="KW-1185">Reference proteome</keyword>
<feature type="non-terminal residue" evidence="2">
    <location>
        <position position="1"/>
    </location>
</feature>
<feature type="domain" description="Peptidoglycan binding-like" evidence="1">
    <location>
        <begin position="112"/>
        <end position="167"/>
    </location>
</feature>
<name>A0A6I1HH23_9BURK</name>
<dbReference type="AlphaFoldDB" id="A0A6I1HH23"/>
<dbReference type="Gene3D" id="1.10.101.10">
    <property type="entry name" value="PGBD-like superfamily/PGBD"/>
    <property type="match status" value="1"/>
</dbReference>
<reference evidence="2 3" key="1">
    <citation type="submission" date="2019-10" db="EMBL/GenBank/DDBJ databases">
        <title>Three novel species isolated from a subtropical stream in China.</title>
        <authorList>
            <person name="Lu H."/>
        </authorList>
    </citation>
    <scope>NUCLEOTIDE SEQUENCE [LARGE SCALE GENOMIC DNA]</scope>
    <source>
        <strain evidence="2 3">FT13W</strain>
    </source>
</reference>
<dbReference type="Proteomes" id="UP000468717">
    <property type="component" value="Unassembled WGS sequence"/>
</dbReference>
<dbReference type="Gene3D" id="3.90.70.10">
    <property type="entry name" value="Cysteine proteinases"/>
    <property type="match status" value="1"/>
</dbReference>
<organism evidence="2 3">
    <name type="scientific">Janthinobacterium violaceinigrum</name>
    <dbReference type="NCBI Taxonomy" id="2654252"/>
    <lineage>
        <taxon>Bacteria</taxon>
        <taxon>Pseudomonadati</taxon>
        <taxon>Pseudomonadota</taxon>
        <taxon>Betaproteobacteria</taxon>
        <taxon>Burkholderiales</taxon>
        <taxon>Oxalobacteraceae</taxon>
        <taxon>Janthinobacterium</taxon>
    </lineage>
</organism>
<dbReference type="InterPro" id="IPR036365">
    <property type="entry name" value="PGBD-like_sf"/>
</dbReference>
<evidence type="ECO:0000259" key="1">
    <source>
        <dbReference type="Pfam" id="PF01471"/>
    </source>
</evidence>
<dbReference type="EMBL" id="WFLI01000100">
    <property type="protein sequence ID" value="KAB8057440.1"/>
    <property type="molecule type" value="Genomic_DNA"/>
</dbReference>
<dbReference type="SUPFAM" id="SSF47090">
    <property type="entry name" value="PGBD-like"/>
    <property type="match status" value="1"/>
</dbReference>
<dbReference type="InterPro" id="IPR002477">
    <property type="entry name" value="Peptidoglycan-bd-like"/>
</dbReference>
<protein>
    <submittedName>
        <fullName evidence="2">Peptidoglycan-binding protein</fullName>
    </submittedName>
</protein>
<sequence length="199" mass="21306">LRQLAALWGEQLPAGDACQAGARAGLRCLHSRGGIAELRVLDRPAMLTLRDGEGMDQLALLTRLQDETATVLLDGKPQSVPLAQLAQRSDGSFTTFWRAPRNWRDEVPAGARGADVDWLAQRLAQQQGLPAPAANLPLDAEMQRLLRVFQQSQNLRADGLAGPKTFIRLMQLGDNSEPRLSSAAPAVAAPAATAMVAGK</sequence>
<dbReference type="InterPro" id="IPR036366">
    <property type="entry name" value="PGBDSf"/>
</dbReference>
<accession>A0A6I1HH23</accession>
<proteinExistence type="predicted"/>
<gene>
    <name evidence="2" type="ORF">GCN75_28795</name>
</gene>
<evidence type="ECO:0000313" key="2">
    <source>
        <dbReference type="EMBL" id="KAB8057440.1"/>
    </source>
</evidence>
<evidence type="ECO:0000313" key="3">
    <source>
        <dbReference type="Proteomes" id="UP000468717"/>
    </source>
</evidence>
<dbReference type="Pfam" id="PF01471">
    <property type="entry name" value="PG_binding_1"/>
    <property type="match status" value="1"/>
</dbReference>